<reference evidence="3 4" key="1">
    <citation type="submission" date="2018-02" db="EMBL/GenBank/DDBJ databases">
        <title>The draft genome of Sphingobacterium sp. 5JN-11.</title>
        <authorList>
            <person name="Liu L."/>
            <person name="Li L."/>
            <person name="Liang L."/>
            <person name="Zhang X."/>
            <person name="Wang T."/>
        </authorList>
    </citation>
    <scope>NUCLEOTIDE SEQUENCE [LARGE SCALE GENOMIC DNA]</scope>
    <source>
        <strain evidence="3 4">5JN-11</strain>
    </source>
</reference>
<dbReference type="GO" id="GO:0006351">
    <property type="term" value="P:DNA-templated transcription"/>
    <property type="evidence" value="ECO:0007669"/>
    <property type="project" value="InterPro"/>
</dbReference>
<dbReference type="GO" id="GO:0003899">
    <property type="term" value="F:DNA-directed RNA polymerase activity"/>
    <property type="evidence" value="ECO:0007669"/>
    <property type="project" value="InterPro"/>
</dbReference>
<dbReference type="AlphaFoldDB" id="A0A2S9J484"/>
<dbReference type="SUPFAM" id="SSF47789">
    <property type="entry name" value="C-terminal domain of RNA polymerase alpha subunit"/>
    <property type="match status" value="1"/>
</dbReference>
<evidence type="ECO:0000256" key="1">
    <source>
        <dbReference type="SAM" id="Coils"/>
    </source>
</evidence>
<dbReference type="Proteomes" id="UP000239711">
    <property type="component" value="Unassembled WGS sequence"/>
</dbReference>
<comment type="caution">
    <text evidence="3">The sequence shown here is derived from an EMBL/GenBank/DDBJ whole genome shotgun (WGS) entry which is preliminary data.</text>
</comment>
<feature type="domain" description="RNA polymerase alpha subunit C-terminal" evidence="2">
    <location>
        <begin position="215"/>
        <end position="262"/>
    </location>
</feature>
<evidence type="ECO:0000313" key="4">
    <source>
        <dbReference type="Proteomes" id="UP000239711"/>
    </source>
</evidence>
<dbReference type="Gene3D" id="1.10.150.20">
    <property type="entry name" value="5' to 3' exonuclease, C-terminal subdomain"/>
    <property type="match status" value="1"/>
</dbReference>
<sequence length="275" mass="32323">MVQLARYMGREPWEIQALHTDPVLTDKIMREPVISLDRFCEEYGFSPDVVQQLIDRQSIYSFRDKRDGKIYIFPVDVYNELVMHENLEVISYNNSSMLRLMGVIFGLCSELLDEDQMELVKRFFSKDSNGIYPKLENREDIQLVTEAIRKLRNGLNSMRYKYKQFEDKIADYERSVSALEKKLDRLTLKHKKVSKKLLDARLVKYADTVPKIAFKDIPISVRALNVLDTLGVYYFSDLQNLTIMELLRARNLGKYSFEEVLKIASKYNIKFKDAQ</sequence>
<dbReference type="EMBL" id="PVBQ01000006">
    <property type="protein sequence ID" value="PRD47608.1"/>
    <property type="molecule type" value="Genomic_DNA"/>
</dbReference>
<evidence type="ECO:0000259" key="2">
    <source>
        <dbReference type="Pfam" id="PF03118"/>
    </source>
</evidence>
<accession>A0A2S9J484</accession>
<organism evidence="3 4">
    <name type="scientific">Sphingobacterium haloxyli</name>
    <dbReference type="NCBI Taxonomy" id="2100533"/>
    <lineage>
        <taxon>Bacteria</taxon>
        <taxon>Pseudomonadati</taxon>
        <taxon>Bacteroidota</taxon>
        <taxon>Sphingobacteriia</taxon>
        <taxon>Sphingobacteriales</taxon>
        <taxon>Sphingobacteriaceae</taxon>
        <taxon>Sphingobacterium</taxon>
    </lineage>
</organism>
<gene>
    <name evidence="3" type="ORF">C5745_09880</name>
</gene>
<dbReference type="Pfam" id="PF03118">
    <property type="entry name" value="RNA_pol_A_CTD"/>
    <property type="match status" value="1"/>
</dbReference>
<evidence type="ECO:0000313" key="3">
    <source>
        <dbReference type="EMBL" id="PRD47608.1"/>
    </source>
</evidence>
<name>A0A2S9J484_9SPHI</name>
<proteinExistence type="predicted"/>
<feature type="coiled-coil region" evidence="1">
    <location>
        <begin position="155"/>
        <end position="196"/>
    </location>
</feature>
<keyword evidence="4" id="KW-1185">Reference proteome</keyword>
<keyword evidence="1" id="KW-0175">Coiled coil</keyword>
<protein>
    <recommendedName>
        <fullName evidence="2">RNA polymerase alpha subunit C-terminal domain-containing protein</fullName>
    </recommendedName>
</protein>
<dbReference type="GO" id="GO:0003677">
    <property type="term" value="F:DNA binding"/>
    <property type="evidence" value="ECO:0007669"/>
    <property type="project" value="InterPro"/>
</dbReference>
<dbReference type="InterPro" id="IPR011260">
    <property type="entry name" value="RNAP_asu_C"/>
</dbReference>